<gene>
    <name evidence="1" type="ORF">L6452_33494</name>
</gene>
<dbReference type="EMBL" id="CM042058">
    <property type="protein sequence ID" value="KAI3684273.1"/>
    <property type="molecule type" value="Genomic_DNA"/>
</dbReference>
<proteinExistence type="predicted"/>
<protein>
    <submittedName>
        <fullName evidence="1">Uncharacterized protein</fullName>
    </submittedName>
</protein>
<comment type="caution">
    <text evidence="1">The sequence shown here is derived from an EMBL/GenBank/DDBJ whole genome shotgun (WGS) entry which is preliminary data.</text>
</comment>
<name>A0ACB8YGH5_ARCLA</name>
<organism evidence="1 2">
    <name type="scientific">Arctium lappa</name>
    <name type="common">Greater burdock</name>
    <name type="synonym">Lappa major</name>
    <dbReference type="NCBI Taxonomy" id="4217"/>
    <lineage>
        <taxon>Eukaryota</taxon>
        <taxon>Viridiplantae</taxon>
        <taxon>Streptophyta</taxon>
        <taxon>Embryophyta</taxon>
        <taxon>Tracheophyta</taxon>
        <taxon>Spermatophyta</taxon>
        <taxon>Magnoliopsida</taxon>
        <taxon>eudicotyledons</taxon>
        <taxon>Gunneridae</taxon>
        <taxon>Pentapetalae</taxon>
        <taxon>asterids</taxon>
        <taxon>campanulids</taxon>
        <taxon>Asterales</taxon>
        <taxon>Asteraceae</taxon>
        <taxon>Carduoideae</taxon>
        <taxon>Cardueae</taxon>
        <taxon>Arctiinae</taxon>
        <taxon>Arctium</taxon>
    </lineage>
</organism>
<dbReference type="Proteomes" id="UP001055879">
    <property type="component" value="Linkage Group LG12"/>
</dbReference>
<evidence type="ECO:0000313" key="2">
    <source>
        <dbReference type="Proteomes" id="UP001055879"/>
    </source>
</evidence>
<accession>A0ACB8YGH5</accession>
<keyword evidence="2" id="KW-1185">Reference proteome</keyword>
<reference evidence="1 2" key="2">
    <citation type="journal article" date="2022" name="Mol. Ecol. Resour.">
        <title>The genomes of chicory, endive, great burdock and yacon provide insights into Asteraceae paleo-polyploidization history and plant inulin production.</title>
        <authorList>
            <person name="Fan W."/>
            <person name="Wang S."/>
            <person name="Wang H."/>
            <person name="Wang A."/>
            <person name="Jiang F."/>
            <person name="Liu H."/>
            <person name="Zhao H."/>
            <person name="Xu D."/>
            <person name="Zhang Y."/>
        </authorList>
    </citation>
    <scope>NUCLEOTIDE SEQUENCE [LARGE SCALE GENOMIC DNA]</scope>
    <source>
        <strain evidence="2">cv. Niubang</strain>
    </source>
</reference>
<sequence>MINKHPKNRKTKNQLTRTSYHFQLTSTPSFFFFNRLPDLVSQNQHKNRTQTSIKSPYSSVKSTLHKTTIINSQKRFPGFH</sequence>
<evidence type="ECO:0000313" key="1">
    <source>
        <dbReference type="EMBL" id="KAI3684273.1"/>
    </source>
</evidence>
<reference evidence="2" key="1">
    <citation type="journal article" date="2022" name="Mol. Ecol. Resour.">
        <title>The genomes of chicory, endive, great burdock and yacon provide insights into Asteraceae palaeo-polyploidization history and plant inulin production.</title>
        <authorList>
            <person name="Fan W."/>
            <person name="Wang S."/>
            <person name="Wang H."/>
            <person name="Wang A."/>
            <person name="Jiang F."/>
            <person name="Liu H."/>
            <person name="Zhao H."/>
            <person name="Xu D."/>
            <person name="Zhang Y."/>
        </authorList>
    </citation>
    <scope>NUCLEOTIDE SEQUENCE [LARGE SCALE GENOMIC DNA]</scope>
    <source>
        <strain evidence="2">cv. Niubang</strain>
    </source>
</reference>